<proteinExistence type="inferred from homology"/>
<keyword evidence="1" id="KW-0597">Phosphoprotein</keyword>
<name>A0A2M8ESZ6_9BACT</name>
<reference evidence="8" key="1">
    <citation type="submission" date="2017-09" db="EMBL/GenBank/DDBJ databases">
        <title>Depth-based differentiation of microbial function through sediment-hosted aquifers and enrichment of novel symbionts in the deep terrestrial subsurface.</title>
        <authorList>
            <person name="Probst A.J."/>
            <person name="Ladd B."/>
            <person name="Jarett J.K."/>
            <person name="Geller-Mcgrath D.E."/>
            <person name="Sieber C.M.K."/>
            <person name="Emerson J.B."/>
            <person name="Anantharaman K."/>
            <person name="Thomas B.C."/>
            <person name="Malmstrom R."/>
            <person name="Stieglmeier M."/>
            <person name="Klingl A."/>
            <person name="Woyke T."/>
            <person name="Ryan C.M."/>
            <person name="Banfield J.F."/>
        </authorList>
    </citation>
    <scope>NUCLEOTIDE SEQUENCE [LARGE SCALE GENOMIC DNA]</scope>
</reference>
<protein>
    <recommendedName>
        <fullName evidence="9">DUF86 domain-containing protein</fullName>
    </recommendedName>
</protein>
<keyword evidence="2" id="KW-1277">Toxin-antitoxin system</keyword>
<evidence type="ECO:0000256" key="5">
    <source>
        <dbReference type="ARBA" id="ARBA00022801"/>
    </source>
</evidence>
<dbReference type="AlphaFoldDB" id="A0A2M8ESZ6"/>
<organism evidence="7 8">
    <name type="scientific">Candidatus Shapirobacteria bacterium CG_4_9_14_0_2_um_filter_39_11</name>
    <dbReference type="NCBI Taxonomy" id="1974478"/>
    <lineage>
        <taxon>Bacteria</taxon>
        <taxon>Candidatus Shapironibacteriota</taxon>
    </lineage>
</organism>
<dbReference type="GO" id="GO:0000166">
    <property type="term" value="F:nucleotide binding"/>
    <property type="evidence" value="ECO:0007669"/>
    <property type="project" value="UniProtKB-KW"/>
</dbReference>
<evidence type="ECO:0000256" key="3">
    <source>
        <dbReference type="ARBA" id="ARBA00022722"/>
    </source>
</evidence>
<dbReference type="EMBL" id="PFSF01000024">
    <property type="protein sequence ID" value="PJC28247.1"/>
    <property type="molecule type" value="Genomic_DNA"/>
</dbReference>
<dbReference type="InterPro" id="IPR037038">
    <property type="entry name" value="HepT-like_sf"/>
</dbReference>
<comment type="caution">
    <text evidence="7">The sequence shown here is derived from an EMBL/GenBank/DDBJ whole genome shotgun (WGS) entry which is preliminary data.</text>
</comment>
<evidence type="ECO:0000256" key="6">
    <source>
        <dbReference type="ARBA" id="ARBA00024207"/>
    </source>
</evidence>
<keyword evidence="3" id="KW-0540">Nuclease</keyword>
<dbReference type="GO" id="GO:0016787">
    <property type="term" value="F:hydrolase activity"/>
    <property type="evidence" value="ECO:0007669"/>
    <property type="project" value="UniProtKB-KW"/>
</dbReference>
<evidence type="ECO:0000256" key="2">
    <source>
        <dbReference type="ARBA" id="ARBA00022649"/>
    </source>
</evidence>
<gene>
    <name evidence="7" type="ORF">CO054_01150</name>
</gene>
<accession>A0A2M8ESZ6</accession>
<dbReference type="InterPro" id="IPR008201">
    <property type="entry name" value="HepT-like"/>
</dbReference>
<dbReference type="Gene3D" id="1.20.120.580">
    <property type="entry name" value="bsu32300-like"/>
    <property type="match status" value="1"/>
</dbReference>
<keyword evidence="4" id="KW-0547">Nucleotide-binding</keyword>
<dbReference type="PANTHER" id="PTHR34139:SF1">
    <property type="entry name" value="RNASE MJ1380-RELATED"/>
    <property type="match status" value="1"/>
</dbReference>
<dbReference type="PANTHER" id="PTHR34139">
    <property type="entry name" value="UPF0331 PROTEIN MJ0127"/>
    <property type="match status" value="1"/>
</dbReference>
<keyword evidence="5" id="KW-0378">Hydrolase</keyword>
<sequence length="115" mass="13226">MDKNIVYLRHILLATGKINEYVNRGGRKLFDKDTAIQDALIKQIEIIGEATRKISEEFKKDYPGVPWKKMVGMRDKLVHDYMGVDLEAVWKTAVEDIPELKKLIEKVLENLTPGT</sequence>
<dbReference type="Proteomes" id="UP000229816">
    <property type="component" value="Unassembled WGS sequence"/>
</dbReference>
<dbReference type="InterPro" id="IPR051813">
    <property type="entry name" value="HepT_RNase_toxin"/>
</dbReference>
<evidence type="ECO:0000256" key="1">
    <source>
        <dbReference type="ARBA" id="ARBA00022553"/>
    </source>
</evidence>
<evidence type="ECO:0000313" key="8">
    <source>
        <dbReference type="Proteomes" id="UP000229816"/>
    </source>
</evidence>
<evidence type="ECO:0008006" key="9">
    <source>
        <dbReference type="Google" id="ProtNLM"/>
    </source>
</evidence>
<dbReference type="Pfam" id="PF01934">
    <property type="entry name" value="HepT-like"/>
    <property type="match status" value="1"/>
</dbReference>
<dbReference type="GO" id="GO:0110001">
    <property type="term" value="C:toxin-antitoxin complex"/>
    <property type="evidence" value="ECO:0007669"/>
    <property type="project" value="InterPro"/>
</dbReference>
<evidence type="ECO:0000256" key="4">
    <source>
        <dbReference type="ARBA" id="ARBA00022741"/>
    </source>
</evidence>
<dbReference type="GO" id="GO:0004540">
    <property type="term" value="F:RNA nuclease activity"/>
    <property type="evidence" value="ECO:0007669"/>
    <property type="project" value="InterPro"/>
</dbReference>
<comment type="similarity">
    <text evidence="6">Belongs to the HepT RNase toxin family.</text>
</comment>
<evidence type="ECO:0000313" key="7">
    <source>
        <dbReference type="EMBL" id="PJC28247.1"/>
    </source>
</evidence>